<sequence length="95" mass="10292">MDRISALRNIEEALREFEAGEADLEATEKRVIGVLRTYATDFEGDEEGLRAYQAVGAGRADGLVVVADSESAARERIADLLDEPVAEIDVDISPV</sequence>
<organism evidence="1 2">
    <name type="scientific">Halobellus ruber</name>
    <dbReference type="NCBI Taxonomy" id="2761102"/>
    <lineage>
        <taxon>Archaea</taxon>
        <taxon>Methanobacteriati</taxon>
        <taxon>Methanobacteriota</taxon>
        <taxon>Stenosarchaea group</taxon>
        <taxon>Halobacteria</taxon>
        <taxon>Halobacteriales</taxon>
        <taxon>Haloferacaceae</taxon>
        <taxon>Halobellus</taxon>
    </lineage>
</organism>
<proteinExistence type="predicted"/>
<name>A0A7J9SMX5_9EURY</name>
<dbReference type="InterPro" id="IPR057176">
    <property type="entry name" value="DUF7854"/>
</dbReference>
<dbReference type="Pfam" id="PF25252">
    <property type="entry name" value="DUF7854"/>
    <property type="match status" value="1"/>
</dbReference>
<dbReference type="Proteomes" id="UP000546257">
    <property type="component" value="Unassembled WGS sequence"/>
</dbReference>
<gene>
    <name evidence="1" type="ORF">H5V44_14380</name>
</gene>
<dbReference type="RefSeq" id="WP_185193828.1">
    <property type="nucleotide sequence ID" value="NZ_JACKXD010000005.1"/>
</dbReference>
<accession>A0A7J9SMX5</accession>
<dbReference type="AlphaFoldDB" id="A0A7J9SMX5"/>
<evidence type="ECO:0000313" key="2">
    <source>
        <dbReference type="Proteomes" id="UP000546257"/>
    </source>
</evidence>
<protein>
    <submittedName>
        <fullName evidence="1">Uncharacterized protein</fullName>
    </submittedName>
</protein>
<evidence type="ECO:0000313" key="1">
    <source>
        <dbReference type="EMBL" id="MBB6647456.1"/>
    </source>
</evidence>
<dbReference type="EMBL" id="JACKXD010000005">
    <property type="protein sequence ID" value="MBB6647456.1"/>
    <property type="molecule type" value="Genomic_DNA"/>
</dbReference>
<reference evidence="1 2" key="1">
    <citation type="submission" date="2020-08" db="EMBL/GenBank/DDBJ databases">
        <authorList>
            <person name="Seo M.-J."/>
        </authorList>
    </citation>
    <scope>NUCLEOTIDE SEQUENCE [LARGE SCALE GENOMIC DNA]</scope>
    <source>
        <strain evidence="1 2">MBLA0160</strain>
    </source>
</reference>
<comment type="caution">
    <text evidence="1">The sequence shown here is derived from an EMBL/GenBank/DDBJ whole genome shotgun (WGS) entry which is preliminary data.</text>
</comment>
<keyword evidence="2" id="KW-1185">Reference proteome</keyword>